<dbReference type="PANTHER" id="PTHR12360:SF1">
    <property type="entry name" value="NF-X1-TYPE ZINC FINGER PROTEIN NFXL1"/>
    <property type="match status" value="1"/>
</dbReference>
<evidence type="ECO:0000256" key="5">
    <source>
        <dbReference type="ARBA" id="ARBA00022833"/>
    </source>
</evidence>
<dbReference type="InterPro" id="IPR034078">
    <property type="entry name" value="NFX1_fam"/>
</dbReference>
<dbReference type="PANTHER" id="PTHR12360">
    <property type="entry name" value="NUCLEAR TRANSCRIPTION FACTOR, X-BOX BINDING 1 NFX1"/>
    <property type="match status" value="1"/>
</dbReference>
<keyword evidence="7" id="KW-0472">Membrane</keyword>
<dbReference type="InterPro" id="IPR000967">
    <property type="entry name" value="Znf_NFX1"/>
</dbReference>
<feature type="transmembrane region" description="Helical" evidence="7">
    <location>
        <begin position="284"/>
        <end position="303"/>
    </location>
</feature>
<keyword evidence="7" id="KW-1133">Transmembrane helix</keyword>
<feature type="domain" description="NF-X1-type" evidence="8">
    <location>
        <begin position="107"/>
        <end position="125"/>
    </location>
</feature>
<keyword evidence="4" id="KW-0863">Zinc-finger</keyword>
<dbReference type="CDD" id="cd06008">
    <property type="entry name" value="NF-X1-zinc-finger"/>
    <property type="match status" value="1"/>
</dbReference>
<evidence type="ECO:0000256" key="1">
    <source>
        <dbReference type="ARBA" id="ARBA00007269"/>
    </source>
</evidence>
<dbReference type="SMART" id="SM00438">
    <property type="entry name" value="ZnF_NFX"/>
    <property type="match status" value="3"/>
</dbReference>
<comment type="similarity">
    <text evidence="1">Belongs to the NFX1 family.</text>
</comment>
<feature type="domain" description="NF-X1-type" evidence="8">
    <location>
        <begin position="169"/>
        <end position="188"/>
    </location>
</feature>
<evidence type="ECO:0000256" key="4">
    <source>
        <dbReference type="ARBA" id="ARBA00022771"/>
    </source>
</evidence>
<reference evidence="9 10" key="1">
    <citation type="submission" date="2024-06" db="EMBL/GenBank/DDBJ databases">
        <authorList>
            <person name="Pan Q."/>
            <person name="Wen M."/>
            <person name="Jouanno E."/>
            <person name="Zahm M."/>
            <person name="Klopp C."/>
            <person name="Cabau C."/>
            <person name="Louis A."/>
            <person name="Berthelot C."/>
            <person name="Parey E."/>
            <person name="Roest Crollius H."/>
            <person name="Montfort J."/>
            <person name="Robinson-Rechavi M."/>
            <person name="Bouchez O."/>
            <person name="Lampietro C."/>
            <person name="Lopez Roques C."/>
            <person name="Donnadieu C."/>
            <person name="Postlethwait J."/>
            <person name="Bobe J."/>
            <person name="Verreycken H."/>
            <person name="Guiguen Y."/>
        </authorList>
    </citation>
    <scope>NUCLEOTIDE SEQUENCE [LARGE SCALE GENOMIC DNA]</scope>
    <source>
        <strain evidence="9">Up_M1</strain>
        <tissue evidence="9">Testis</tissue>
    </source>
</reference>
<dbReference type="EMBL" id="JAGEUA010000007">
    <property type="protein sequence ID" value="KAL0970526.1"/>
    <property type="molecule type" value="Genomic_DNA"/>
</dbReference>
<keyword evidence="10" id="KW-1185">Reference proteome</keyword>
<evidence type="ECO:0000256" key="3">
    <source>
        <dbReference type="ARBA" id="ARBA00022737"/>
    </source>
</evidence>
<feature type="domain" description="NF-X1-type" evidence="8">
    <location>
        <begin position="68"/>
        <end position="97"/>
    </location>
</feature>
<feature type="coiled-coil region" evidence="6">
    <location>
        <begin position="226"/>
        <end position="257"/>
    </location>
</feature>
<keyword evidence="5" id="KW-0862">Zinc</keyword>
<keyword evidence="2" id="KW-0479">Metal-binding</keyword>
<evidence type="ECO:0000256" key="6">
    <source>
        <dbReference type="SAM" id="Coils"/>
    </source>
</evidence>
<keyword evidence="6" id="KW-0175">Coiled coil</keyword>
<evidence type="ECO:0000313" key="9">
    <source>
        <dbReference type="EMBL" id="KAL0970526.1"/>
    </source>
</evidence>
<evidence type="ECO:0000256" key="7">
    <source>
        <dbReference type="SAM" id="Phobius"/>
    </source>
</evidence>
<accession>A0ABD0WY17</accession>
<comment type="caution">
    <text evidence="9">The sequence shown here is derived from an EMBL/GenBank/DDBJ whole genome shotgun (WGS) entry which is preliminary data.</text>
</comment>
<protein>
    <recommendedName>
        <fullName evidence="8">NF-X1-type domain-containing protein</fullName>
    </recommendedName>
</protein>
<evidence type="ECO:0000256" key="2">
    <source>
        <dbReference type="ARBA" id="ARBA00022723"/>
    </source>
</evidence>
<proteinExistence type="inferred from homology"/>
<keyword evidence="3" id="KW-0677">Repeat</keyword>
<dbReference type="GO" id="GO:0008270">
    <property type="term" value="F:zinc ion binding"/>
    <property type="evidence" value="ECO:0007669"/>
    <property type="project" value="UniProtKB-KW"/>
</dbReference>
<sequence>MVTKAKSAAETLTAAPGAVGGGVSALPCPPCLVPIPTACLGEHEVSPVPCHRKGPFSCKRLCGRTLTCGNHSCRKECHYVTATTKLQVGPECEVCEEGCVKPRPMDCPHPCALPCHPGSCPPCQQMIRQRCHCKISLMYIDCLKFSSCSDPEKSVLGSCQNQCPKQLGCGHRCKDLCHPGRCEEKCSHKVKLRCPCKRIKKELPCSNAREDQLQVECDEACVALRKKAYQEKQAEEKAALEEEARKQQAELEAFEKRQKGRRKKRGRRGEEDQEEPGVWRRFRLVLIVPLCGALLAAAAFYLTHLG</sequence>
<evidence type="ECO:0000313" key="10">
    <source>
        <dbReference type="Proteomes" id="UP001557470"/>
    </source>
</evidence>
<dbReference type="AlphaFoldDB" id="A0ABD0WY17"/>
<dbReference type="Proteomes" id="UP001557470">
    <property type="component" value="Unassembled WGS sequence"/>
</dbReference>
<organism evidence="9 10">
    <name type="scientific">Umbra pygmaea</name>
    <name type="common">Eastern mudminnow</name>
    <dbReference type="NCBI Taxonomy" id="75934"/>
    <lineage>
        <taxon>Eukaryota</taxon>
        <taxon>Metazoa</taxon>
        <taxon>Chordata</taxon>
        <taxon>Craniata</taxon>
        <taxon>Vertebrata</taxon>
        <taxon>Euteleostomi</taxon>
        <taxon>Actinopterygii</taxon>
        <taxon>Neopterygii</taxon>
        <taxon>Teleostei</taxon>
        <taxon>Protacanthopterygii</taxon>
        <taxon>Esociformes</taxon>
        <taxon>Umbridae</taxon>
        <taxon>Umbra</taxon>
    </lineage>
</organism>
<name>A0ABD0WY17_UMBPY</name>
<evidence type="ECO:0000259" key="8">
    <source>
        <dbReference type="SMART" id="SM00438"/>
    </source>
</evidence>
<gene>
    <name evidence="9" type="ORF">UPYG_G00243260</name>
</gene>
<keyword evidence="7" id="KW-0812">Transmembrane</keyword>